<proteinExistence type="predicted"/>
<evidence type="ECO:0000313" key="2">
    <source>
        <dbReference type="Proteomes" id="UP000272474"/>
    </source>
</evidence>
<comment type="caution">
    <text evidence="1">The sequence shown here is derived from an EMBL/GenBank/DDBJ whole genome shotgun (WGS) entry which is preliminary data.</text>
</comment>
<dbReference type="EMBL" id="RBAL01000020">
    <property type="protein sequence ID" value="RKN38061.1"/>
    <property type="molecule type" value="Genomic_DNA"/>
</dbReference>
<keyword evidence="2" id="KW-1185">Reference proteome</keyword>
<reference evidence="1 2" key="1">
    <citation type="journal article" date="2014" name="Int. J. Syst. Evol. Microbiol.">
        <title>Streptomyces hoynatensis sp. nov., isolated from deep marine sediment.</title>
        <authorList>
            <person name="Veyisoglu A."/>
            <person name="Sahin N."/>
        </authorList>
    </citation>
    <scope>NUCLEOTIDE SEQUENCE [LARGE SCALE GENOMIC DNA]</scope>
    <source>
        <strain evidence="1 2">KCTC 29097</strain>
    </source>
</reference>
<organism evidence="1 2">
    <name type="scientific">Streptomyces hoynatensis</name>
    <dbReference type="NCBI Taxonomy" id="1141874"/>
    <lineage>
        <taxon>Bacteria</taxon>
        <taxon>Bacillati</taxon>
        <taxon>Actinomycetota</taxon>
        <taxon>Actinomycetes</taxon>
        <taxon>Kitasatosporales</taxon>
        <taxon>Streptomycetaceae</taxon>
        <taxon>Streptomyces</taxon>
    </lineage>
</organism>
<dbReference type="OrthoDB" id="3855669at2"/>
<accession>A0A3A9YPL1</accession>
<dbReference type="Proteomes" id="UP000272474">
    <property type="component" value="Unassembled WGS sequence"/>
</dbReference>
<name>A0A3A9YPL1_9ACTN</name>
<sequence length="64" mass="7115">MARDTRTDKIGRVMAHLSGHIWLRPPGGGREWTAHPDDVTPVTASESLRQRVAEANARARHGFN</sequence>
<dbReference type="AlphaFoldDB" id="A0A3A9YPL1"/>
<gene>
    <name evidence="1" type="ORF">D7294_25635</name>
</gene>
<evidence type="ECO:0000313" key="1">
    <source>
        <dbReference type="EMBL" id="RKN38061.1"/>
    </source>
</evidence>
<protein>
    <submittedName>
        <fullName evidence="1">Uncharacterized protein</fullName>
    </submittedName>
</protein>